<gene>
    <name evidence="2" type="ORF">BJ554DRAFT_1963</name>
</gene>
<proteinExistence type="predicted"/>
<evidence type="ECO:0000256" key="1">
    <source>
        <dbReference type="SAM" id="MobiDB-lite"/>
    </source>
</evidence>
<reference evidence="2 3" key="1">
    <citation type="journal article" name="Sci. Rep.">
        <title>Genome-scale phylogenetic analyses confirm Olpidium as the closest living zoosporic fungus to the non-flagellated, terrestrial fungi.</title>
        <authorList>
            <person name="Chang Y."/>
            <person name="Rochon D."/>
            <person name="Sekimoto S."/>
            <person name="Wang Y."/>
            <person name="Chovatia M."/>
            <person name="Sandor L."/>
            <person name="Salamov A."/>
            <person name="Grigoriev I.V."/>
            <person name="Stajich J.E."/>
            <person name="Spatafora J.W."/>
        </authorList>
    </citation>
    <scope>NUCLEOTIDE SEQUENCE [LARGE SCALE GENOMIC DNA]</scope>
    <source>
        <strain evidence="2">S191</strain>
    </source>
</reference>
<dbReference type="PANTHER" id="PTHR33325:SF11">
    <property type="entry name" value="COLD SHOCK DOMAIN-CONTAINING PROTEIN 4-LIKE"/>
    <property type="match status" value="1"/>
</dbReference>
<protein>
    <submittedName>
        <fullName evidence="2">Uncharacterized protein</fullName>
    </submittedName>
</protein>
<feature type="region of interest" description="Disordered" evidence="1">
    <location>
        <begin position="1"/>
        <end position="46"/>
    </location>
</feature>
<evidence type="ECO:0000313" key="2">
    <source>
        <dbReference type="EMBL" id="KAG5457917.1"/>
    </source>
</evidence>
<feature type="compositionally biased region" description="Basic and acidic residues" evidence="1">
    <location>
        <begin position="18"/>
        <end position="35"/>
    </location>
</feature>
<organism evidence="2 3">
    <name type="scientific">Olpidium bornovanus</name>
    <dbReference type="NCBI Taxonomy" id="278681"/>
    <lineage>
        <taxon>Eukaryota</taxon>
        <taxon>Fungi</taxon>
        <taxon>Fungi incertae sedis</taxon>
        <taxon>Olpidiomycota</taxon>
        <taxon>Olpidiomycotina</taxon>
        <taxon>Olpidiomycetes</taxon>
        <taxon>Olpidiales</taxon>
        <taxon>Olpidiaceae</taxon>
        <taxon>Olpidium</taxon>
    </lineage>
</organism>
<dbReference type="PANTHER" id="PTHR33325">
    <property type="entry name" value="ZINC FINGER, CCHC-TYPE-RELATED"/>
    <property type="match status" value="1"/>
</dbReference>
<accession>A0A8H7ZR76</accession>
<feature type="non-terminal residue" evidence="2">
    <location>
        <position position="1"/>
    </location>
</feature>
<name>A0A8H7ZR76_9FUNG</name>
<dbReference type="OrthoDB" id="1292273at2759"/>
<dbReference type="Proteomes" id="UP000673691">
    <property type="component" value="Unassembled WGS sequence"/>
</dbReference>
<dbReference type="EMBL" id="JAEFCI010009261">
    <property type="protein sequence ID" value="KAG5457917.1"/>
    <property type="molecule type" value="Genomic_DNA"/>
</dbReference>
<keyword evidence="3" id="KW-1185">Reference proteome</keyword>
<feature type="non-terminal residue" evidence="2">
    <location>
        <position position="350"/>
    </location>
</feature>
<dbReference type="AlphaFoldDB" id="A0A8H7ZR76"/>
<evidence type="ECO:0000313" key="3">
    <source>
        <dbReference type="Proteomes" id="UP000673691"/>
    </source>
</evidence>
<comment type="caution">
    <text evidence="2">The sequence shown here is derived from an EMBL/GenBank/DDBJ whole genome shotgun (WGS) entry which is preliminary data.</text>
</comment>
<sequence>PKRECGDGEGAVGGGAEARVRGDGGRTQPKRECGERRRKAEPKRDGGVDMAVAIPGEAAALWPASACMPAQHVGVHARALNLLVHHLDSKLLTHYGTLQARFNNRRVILLPQAKLDCLNLRVMDFRSISEYDARFHEIVAKSDMIERTLTSLPVGSAVLAEQYCQWGYASYHELAAQLQLAERNLHDTAERRLAGAPAPESHMPNLTGVAAAPSATSAAADLIFMDASIEPYEFEALATQADIILAVTVLVLPAGTQVTCERTMLAPAATRNLASFKDIRRSGCHLTCNKSIHVMHKQCYRGTELSRDLCESGSKSSLGTAAPSSCVGLSCWARHVRRSGRGVPGMGAPG</sequence>